<evidence type="ECO:0008006" key="4">
    <source>
        <dbReference type="Google" id="ProtNLM"/>
    </source>
</evidence>
<reference evidence="2 3" key="1">
    <citation type="journal article" date="2016" name="Nat. Commun.">
        <title>Thousands of microbial genomes shed light on interconnected biogeochemical processes in an aquifer system.</title>
        <authorList>
            <person name="Anantharaman K."/>
            <person name="Brown C.T."/>
            <person name="Hug L.A."/>
            <person name="Sharon I."/>
            <person name="Castelle C.J."/>
            <person name="Probst A.J."/>
            <person name="Thomas B.C."/>
            <person name="Singh A."/>
            <person name="Wilkins M.J."/>
            <person name="Karaoz U."/>
            <person name="Brodie E.L."/>
            <person name="Williams K.H."/>
            <person name="Hubbard S.S."/>
            <person name="Banfield J.F."/>
        </authorList>
    </citation>
    <scope>NUCLEOTIDE SEQUENCE [LARGE SCALE GENOMIC DNA]</scope>
</reference>
<evidence type="ECO:0000313" key="3">
    <source>
        <dbReference type="Proteomes" id="UP000178092"/>
    </source>
</evidence>
<dbReference type="EMBL" id="MHTV01000006">
    <property type="protein sequence ID" value="OHA67686.1"/>
    <property type="molecule type" value="Genomic_DNA"/>
</dbReference>
<name>A0A1G2R4D3_9BACT</name>
<dbReference type="InterPro" id="IPR045584">
    <property type="entry name" value="Pilin-like"/>
</dbReference>
<dbReference type="InterPro" id="IPR012902">
    <property type="entry name" value="N_methyl_site"/>
</dbReference>
<proteinExistence type="predicted"/>
<keyword evidence="1" id="KW-0812">Transmembrane</keyword>
<keyword evidence="1" id="KW-1133">Transmembrane helix</keyword>
<dbReference type="Gene3D" id="3.30.700.10">
    <property type="entry name" value="Glycoprotein, Type 4 Pilin"/>
    <property type="match status" value="1"/>
</dbReference>
<gene>
    <name evidence="2" type="ORF">A3C04_02100</name>
</gene>
<organism evidence="2 3">
    <name type="scientific">Candidatus Wildermuthbacteria bacterium RIFCSPHIGHO2_02_FULL_45_25</name>
    <dbReference type="NCBI Taxonomy" id="1802450"/>
    <lineage>
        <taxon>Bacteria</taxon>
        <taxon>Candidatus Wildermuthiibacteriota</taxon>
    </lineage>
</organism>
<feature type="transmembrane region" description="Helical" evidence="1">
    <location>
        <begin position="12"/>
        <end position="37"/>
    </location>
</feature>
<accession>A0A1G2R4D3</accession>
<comment type="caution">
    <text evidence="2">The sequence shown here is derived from an EMBL/GenBank/DDBJ whole genome shotgun (WGS) entry which is preliminary data.</text>
</comment>
<evidence type="ECO:0000313" key="2">
    <source>
        <dbReference type="EMBL" id="OHA67686.1"/>
    </source>
</evidence>
<keyword evidence="1" id="KW-0472">Membrane</keyword>
<sequence length="159" mass="17834">MMHTRMSSHFSPGFTLIELLVVVAVSLLFVGVGIGVYGRLQEHAQLQEVSIQITQMIRSARDQAAAGLNGRGHGVKFEMEEDSWNIILYQGDTYQERDVEFDEILKLDRTLNVETTFVNGEIRFQRGVGLPFEEGSAKVTHEVYGESIITVNEKGMAEQ</sequence>
<dbReference type="NCBIfam" id="TIGR02532">
    <property type="entry name" value="IV_pilin_GFxxxE"/>
    <property type="match status" value="1"/>
</dbReference>
<dbReference type="AlphaFoldDB" id="A0A1G2R4D3"/>
<evidence type="ECO:0000256" key="1">
    <source>
        <dbReference type="SAM" id="Phobius"/>
    </source>
</evidence>
<protein>
    <recommendedName>
        <fullName evidence="4">General secretion pathway GspH domain-containing protein</fullName>
    </recommendedName>
</protein>
<dbReference type="SUPFAM" id="SSF54523">
    <property type="entry name" value="Pili subunits"/>
    <property type="match status" value="1"/>
</dbReference>
<dbReference type="Proteomes" id="UP000178092">
    <property type="component" value="Unassembled WGS sequence"/>
</dbReference>